<dbReference type="PANTHER" id="PTHR32361">
    <property type="entry name" value="FERRIC/CUPRIC REDUCTASE TRANSMEMBRANE COMPONENT"/>
    <property type="match status" value="1"/>
</dbReference>
<organism evidence="14 15">
    <name type="scientific">Cerrena zonata</name>
    <dbReference type="NCBI Taxonomy" id="2478898"/>
    <lineage>
        <taxon>Eukaryota</taxon>
        <taxon>Fungi</taxon>
        <taxon>Dikarya</taxon>
        <taxon>Basidiomycota</taxon>
        <taxon>Agaricomycotina</taxon>
        <taxon>Agaricomycetes</taxon>
        <taxon>Polyporales</taxon>
        <taxon>Cerrenaceae</taxon>
        <taxon>Cerrena</taxon>
    </lineage>
</organism>
<evidence type="ECO:0000313" key="14">
    <source>
        <dbReference type="EMBL" id="KAK7693402.1"/>
    </source>
</evidence>
<dbReference type="Proteomes" id="UP001385951">
    <property type="component" value="Unassembled WGS sequence"/>
</dbReference>
<feature type="domain" description="FAD-binding FR-type" evidence="13">
    <location>
        <begin position="389"/>
        <end position="530"/>
    </location>
</feature>
<evidence type="ECO:0000256" key="12">
    <source>
        <dbReference type="SAM" id="Phobius"/>
    </source>
</evidence>
<keyword evidence="8" id="KW-0406">Ion transport</keyword>
<feature type="compositionally biased region" description="Basic and acidic residues" evidence="11">
    <location>
        <begin position="658"/>
        <end position="667"/>
    </location>
</feature>
<dbReference type="CDD" id="cd06186">
    <property type="entry name" value="NOX_Duox_like_FAD_NADP"/>
    <property type="match status" value="1"/>
</dbReference>
<dbReference type="GO" id="GO:0005886">
    <property type="term" value="C:plasma membrane"/>
    <property type="evidence" value="ECO:0007669"/>
    <property type="project" value="TreeGrafter"/>
</dbReference>
<evidence type="ECO:0000256" key="9">
    <source>
        <dbReference type="ARBA" id="ARBA00023136"/>
    </source>
</evidence>
<dbReference type="InterPro" id="IPR013112">
    <property type="entry name" value="FAD-bd_8"/>
</dbReference>
<dbReference type="PANTHER" id="PTHR32361:SF9">
    <property type="entry name" value="FERRIC REDUCTASE TRANSMEMBRANE COMPONENT 3-RELATED"/>
    <property type="match status" value="1"/>
</dbReference>
<evidence type="ECO:0000256" key="6">
    <source>
        <dbReference type="ARBA" id="ARBA00022989"/>
    </source>
</evidence>
<feature type="transmembrane region" description="Helical" evidence="12">
    <location>
        <begin position="47"/>
        <end position="68"/>
    </location>
</feature>
<feature type="transmembrane region" description="Helical" evidence="12">
    <location>
        <begin position="293"/>
        <end position="313"/>
    </location>
</feature>
<evidence type="ECO:0000256" key="7">
    <source>
        <dbReference type="ARBA" id="ARBA00023002"/>
    </source>
</evidence>
<feature type="transmembrane region" description="Helical" evidence="12">
    <location>
        <begin position="222"/>
        <end position="242"/>
    </location>
</feature>
<proteinExistence type="inferred from homology"/>
<keyword evidence="10" id="KW-0325">Glycoprotein</keyword>
<accession>A0AAW0GTW9</accession>
<keyword evidence="4 12" id="KW-0812">Transmembrane</keyword>
<dbReference type="EMBL" id="JASBNA010000003">
    <property type="protein sequence ID" value="KAK7693402.1"/>
    <property type="molecule type" value="Genomic_DNA"/>
</dbReference>
<dbReference type="InterPro" id="IPR013130">
    <property type="entry name" value="Fe3_Rdtase_TM_dom"/>
</dbReference>
<evidence type="ECO:0000313" key="15">
    <source>
        <dbReference type="Proteomes" id="UP001385951"/>
    </source>
</evidence>
<evidence type="ECO:0000256" key="4">
    <source>
        <dbReference type="ARBA" id="ARBA00022692"/>
    </source>
</evidence>
<dbReference type="GO" id="GO:0015677">
    <property type="term" value="P:copper ion import"/>
    <property type="evidence" value="ECO:0007669"/>
    <property type="project" value="TreeGrafter"/>
</dbReference>
<dbReference type="SFLD" id="SFLDS00052">
    <property type="entry name" value="Ferric_Reductase_Domain"/>
    <property type="match status" value="1"/>
</dbReference>
<evidence type="ECO:0000256" key="10">
    <source>
        <dbReference type="ARBA" id="ARBA00023180"/>
    </source>
</evidence>
<keyword evidence="6 12" id="KW-1133">Transmembrane helix</keyword>
<protein>
    <recommendedName>
        <fullName evidence="13">FAD-binding FR-type domain-containing protein</fullName>
    </recommendedName>
</protein>
<evidence type="ECO:0000256" key="11">
    <source>
        <dbReference type="SAM" id="MobiDB-lite"/>
    </source>
</evidence>
<sequence length="907" mass="102116">MQASLPRATVSNPSSDPPVPQLLNDLQWLTAYLTVHSLSDASRVYSYLLWIAIGIILICFSLSHALGLRGGYLGAYWSKWALRRRTWRKKHSLAKLKQPHRQPKALPSNAQILSLVTLTVVSLVVAYVGPDYLPPHTYIWNLSSYPTASIGKRYTNYDPAVFFPWQAKYIIPKAWWTTAARTGQIAFALFPLCVVFALKTPPFALFSISWLTDIHFDKLAWLHRWTGVLIWVFTTLHIGSWSVKLSQEYRKGTVLYSWAFQYQKFLFGWTGYGCLTLLMLCSIPPLRKHHYEVFYFLHILLVPATLVFAALHHPIVWEWLWISLGLWLGERLFRFIKFLWINGFLGTSSRPAVTSGKLQKSPSQRRAINKEMNGRIPPINTDTPYPPESLDHKLTVYDEGYVPPPGFFHAELLPGRSVRLRIVPPRSISWAPGQHFLINIPFVFWFTTHPFTAASICDSAANNDAGREIQFIVRAKKGWTKDLWETVALMAGRGLKLPPGESIPPGAYLPPRGVLMRGFVDGPFGSSHRAKWGDYSTVLLVAGGSGVSFALSVLEYLCLCMAGRDGRQLGGRAGGWGKPKFKTTRVRFVWLVREFGHIQWCASAIRRCMTLLPPTELQIDIFVTNLKIAPTVRPNSQVLQRLQNLPEDDLVPPSPGFAREDKPRHSSDSSLHTVDSEDENENADGLVDLSYYESDFAGDENGELGHEEHILDFTNWEGDDDTALPGEAQLNFSVKQEGRRRRSFLKRASMAFQGKPEMDKRSTAVYDYSPSPSSVHLLDSQPPRPLTIAAPSLAPISEHIRAGHPTSRLSRDFDHLRSPLQTPTSAVALLPSERSSLPYGPSSTPPPKSTLNLRNSNSSRHILHLQVRPHQVGQHLHVQGLYSLLSLLYRTSIALLLLSLKRVRGSR</sequence>
<name>A0AAW0GTW9_9APHY</name>
<dbReference type="GO" id="GO:0006879">
    <property type="term" value="P:intracellular iron ion homeostasis"/>
    <property type="evidence" value="ECO:0007669"/>
    <property type="project" value="TreeGrafter"/>
</dbReference>
<feature type="region of interest" description="Disordered" evidence="11">
    <location>
        <begin position="643"/>
        <end position="682"/>
    </location>
</feature>
<comment type="similarity">
    <text evidence="2">Belongs to the ferric reductase (FRE) family.</text>
</comment>
<evidence type="ECO:0000256" key="2">
    <source>
        <dbReference type="ARBA" id="ARBA00006278"/>
    </source>
</evidence>
<dbReference type="Gene3D" id="3.40.50.80">
    <property type="entry name" value="Nucleotide-binding domain of ferredoxin-NADP reductase (FNR) module"/>
    <property type="match status" value="1"/>
</dbReference>
<keyword evidence="7" id="KW-0560">Oxidoreductase</keyword>
<keyword evidence="5" id="KW-0249">Electron transport</keyword>
<feature type="transmembrane region" description="Helical" evidence="12">
    <location>
        <begin position="110"/>
        <end position="128"/>
    </location>
</feature>
<dbReference type="Pfam" id="PF08022">
    <property type="entry name" value="FAD_binding_8"/>
    <property type="match status" value="1"/>
</dbReference>
<dbReference type="PROSITE" id="PS51384">
    <property type="entry name" value="FAD_FR"/>
    <property type="match status" value="1"/>
</dbReference>
<comment type="caution">
    <text evidence="14">The sequence shown here is derived from an EMBL/GenBank/DDBJ whole genome shotgun (WGS) entry which is preliminary data.</text>
</comment>
<dbReference type="InterPro" id="IPR051410">
    <property type="entry name" value="Ferric/Cupric_Reductase"/>
</dbReference>
<gene>
    <name evidence="14" type="ORF">QCA50_002970</name>
</gene>
<dbReference type="GO" id="GO:0000293">
    <property type="term" value="F:ferric-chelate reductase activity"/>
    <property type="evidence" value="ECO:0007669"/>
    <property type="project" value="UniProtKB-ARBA"/>
</dbReference>
<dbReference type="GO" id="GO:0006826">
    <property type="term" value="P:iron ion transport"/>
    <property type="evidence" value="ECO:0007669"/>
    <property type="project" value="TreeGrafter"/>
</dbReference>
<dbReference type="InterPro" id="IPR017927">
    <property type="entry name" value="FAD-bd_FR_type"/>
</dbReference>
<dbReference type="SFLD" id="SFLDG01168">
    <property type="entry name" value="Ferric_reductase_subgroup_(FRE"/>
    <property type="match status" value="1"/>
</dbReference>
<feature type="region of interest" description="Disordered" evidence="11">
    <location>
        <begin position="828"/>
        <end position="854"/>
    </location>
</feature>
<feature type="transmembrane region" description="Helical" evidence="12">
    <location>
        <begin position="262"/>
        <end position="281"/>
    </location>
</feature>
<reference evidence="14 15" key="1">
    <citation type="submission" date="2022-09" db="EMBL/GenBank/DDBJ databases">
        <authorList>
            <person name="Palmer J.M."/>
        </authorList>
    </citation>
    <scope>NUCLEOTIDE SEQUENCE [LARGE SCALE GENOMIC DNA]</scope>
    <source>
        <strain evidence="14 15">DSM 7382</strain>
    </source>
</reference>
<evidence type="ECO:0000256" key="3">
    <source>
        <dbReference type="ARBA" id="ARBA00022448"/>
    </source>
</evidence>
<dbReference type="InterPro" id="IPR039261">
    <property type="entry name" value="FNR_nucleotide-bd"/>
</dbReference>
<keyword evidence="15" id="KW-1185">Reference proteome</keyword>
<dbReference type="InterPro" id="IPR013121">
    <property type="entry name" value="Fe_red_NAD-bd_6"/>
</dbReference>
<evidence type="ECO:0000256" key="1">
    <source>
        <dbReference type="ARBA" id="ARBA00004141"/>
    </source>
</evidence>
<feature type="transmembrane region" description="Helical" evidence="12">
    <location>
        <begin position="185"/>
        <end position="210"/>
    </location>
</feature>
<evidence type="ECO:0000259" key="13">
    <source>
        <dbReference type="PROSITE" id="PS51384"/>
    </source>
</evidence>
<dbReference type="AlphaFoldDB" id="A0AAW0GTW9"/>
<dbReference type="Pfam" id="PF08030">
    <property type="entry name" value="NAD_binding_6"/>
    <property type="match status" value="1"/>
</dbReference>
<keyword evidence="3" id="KW-0813">Transport</keyword>
<dbReference type="Pfam" id="PF01794">
    <property type="entry name" value="Ferric_reduct"/>
    <property type="match status" value="1"/>
</dbReference>
<keyword evidence="9 12" id="KW-0472">Membrane</keyword>
<evidence type="ECO:0000256" key="5">
    <source>
        <dbReference type="ARBA" id="ARBA00022982"/>
    </source>
</evidence>
<comment type="subcellular location">
    <subcellularLocation>
        <location evidence="1">Membrane</location>
        <topology evidence="1">Multi-pass membrane protein</topology>
    </subcellularLocation>
</comment>
<evidence type="ECO:0000256" key="8">
    <source>
        <dbReference type="ARBA" id="ARBA00023065"/>
    </source>
</evidence>